<dbReference type="Proteomes" id="UP000075357">
    <property type="component" value="Unassembled WGS sequence"/>
</dbReference>
<dbReference type="InterPro" id="IPR005829">
    <property type="entry name" value="Sugar_transporter_CS"/>
</dbReference>
<evidence type="ECO:0000313" key="8">
    <source>
        <dbReference type="EMBL" id="KXZ59513.1"/>
    </source>
</evidence>
<dbReference type="InterPro" id="IPR036259">
    <property type="entry name" value="MFS_trans_sf"/>
</dbReference>
<dbReference type="InterPro" id="IPR020846">
    <property type="entry name" value="MFS_dom"/>
</dbReference>
<feature type="transmembrane region" description="Helical" evidence="6">
    <location>
        <begin position="125"/>
        <end position="146"/>
    </location>
</feature>
<dbReference type="PROSITE" id="PS50850">
    <property type="entry name" value="MFS"/>
    <property type="match status" value="1"/>
</dbReference>
<evidence type="ECO:0000256" key="2">
    <source>
        <dbReference type="ARBA" id="ARBA00022448"/>
    </source>
</evidence>
<evidence type="ECO:0000313" key="9">
    <source>
        <dbReference type="Proteomes" id="UP000075357"/>
    </source>
</evidence>
<gene>
    <name evidence="8" type="primary">naiP</name>
    <name evidence="8" type="ORF">Mlaev_02244</name>
</gene>
<evidence type="ECO:0000256" key="4">
    <source>
        <dbReference type="ARBA" id="ARBA00022989"/>
    </source>
</evidence>
<dbReference type="RefSeq" id="WP_061683436.1">
    <property type="nucleotide sequence ID" value="NZ_LRAD01000045.1"/>
</dbReference>
<keyword evidence="5 6" id="KW-0472">Membrane</keyword>
<dbReference type="PANTHER" id="PTHR23511:SF34">
    <property type="entry name" value="SYNAPTIC VESICLE GLYCOPROTEIN 2"/>
    <property type="match status" value="1"/>
</dbReference>
<sequence length="456" mass="47691">MTDAAASPSAPTPTGTDVAERLDALPFTRRHLRVLTGSGLGWALDAMDVGLVSFVLTALIAQWSLTGEQASWIASAGFIGMAVGASLGGLLADRFGRRSVFAVTLLVYGLATGASALAGGLAALIALRVIVGLGLGAELPVASTYVSEVAPARMRGRLIVILEAFWALGWTAAALIGFFVIPASADGWRWAFALGAIPAIYALIVRWSLPESPRWLARRGRHREADAVTRAFESSPALQGTPRRHAPVGSAAGAQLADRGLRALWSGEFRVRTGALWIVWFCVNFSYYGAFIWMPTILFAQGYGLVKSFGFTLIITLAQLPGYAVAAWLIEVWGRRVTLSVFLAGSALAAIAFGTATGEGMIIAAGMALSFFNLGAWGALYAVTPENYPTSLRATGAGWAAGVGRIASIVAPLSVPPLLAAGGAPLLFIVFATFFVLAAAAAWALADHRGAALDDR</sequence>
<accession>A0A150HBQ4</accession>
<proteinExistence type="predicted"/>
<feature type="transmembrane region" description="Helical" evidence="6">
    <location>
        <begin position="362"/>
        <end position="384"/>
    </location>
</feature>
<dbReference type="InterPro" id="IPR005828">
    <property type="entry name" value="MFS_sugar_transport-like"/>
</dbReference>
<evidence type="ECO:0000256" key="5">
    <source>
        <dbReference type="ARBA" id="ARBA00023136"/>
    </source>
</evidence>
<dbReference type="CDD" id="cd17316">
    <property type="entry name" value="MFS_SV2_like"/>
    <property type="match status" value="1"/>
</dbReference>
<feature type="transmembrane region" description="Helical" evidence="6">
    <location>
        <begin position="187"/>
        <end position="209"/>
    </location>
</feature>
<name>A0A150HBQ4_9MICO</name>
<evidence type="ECO:0000256" key="1">
    <source>
        <dbReference type="ARBA" id="ARBA00004651"/>
    </source>
</evidence>
<feature type="transmembrane region" description="Helical" evidence="6">
    <location>
        <begin position="275"/>
        <end position="297"/>
    </location>
</feature>
<feature type="transmembrane region" description="Helical" evidence="6">
    <location>
        <begin position="72"/>
        <end position="92"/>
    </location>
</feature>
<dbReference type="PANTHER" id="PTHR23511">
    <property type="entry name" value="SYNAPTIC VESICLE GLYCOPROTEIN 2"/>
    <property type="match status" value="1"/>
</dbReference>
<keyword evidence="9" id="KW-1185">Reference proteome</keyword>
<feature type="transmembrane region" description="Helical" evidence="6">
    <location>
        <begin position="396"/>
        <end position="414"/>
    </location>
</feature>
<feature type="transmembrane region" description="Helical" evidence="6">
    <location>
        <begin position="426"/>
        <end position="446"/>
    </location>
</feature>
<feature type="transmembrane region" description="Helical" evidence="6">
    <location>
        <begin position="99"/>
        <end position="119"/>
    </location>
</feature>
<dbReference type="Gene3D" id="1.20.1250.20">
    <property type="entry name" value="MFS general substrate transporter like domains"/>
    <property type="match status" value="2"/>
</dbReference>
<dbReference type="PROSITE" id="PS00217">
    <property type="entry name" value="SUGAR_TRANSPORT_2"/>
    <property type="match status" value="1"/>
</dbReference>
<dbReference type="PROSITE" id="PS00216">
    <property type="entry name" value="SUGAR_TRANSPORT_1"/>
    <property type="match status" value="1"/>
</dbReference>
<feature type="transmembrane region" description="Helical" evidence="6">
    <location>
        <begin position="158"/>
        <end position="181"/>
    </location>
</feature>
<keyword evidence="3 6" id="KW-0812">Transmembrane</keyword>
<dbReference type="AlphaFoldDB" id="A0A150HBQ4"/>
<organism evidence="8 9">
    <name type="scientific">Microbacterium laevaniformans</name>
    <dbReference type="NCBI Taxonomy" id="36807"/>
    <lineage>
        <taxon>Bacteria</taxon>
        <taxon>Bacillati</taxon>
        <taxon>Actinomycetota</taxon>
        <taxon>Actinomycetes</taxon>
        <taxon>Micrococcales</taxon>
        <taxon>Microbacteriaceae</taxon>
        <taxon>Microbacterium</taxon>
    </lineage>
</organism>
<dbReference type="STRING" id="36807.Mlaev_02244"/>
<comment type="caution">
    <text evidence="8">The sequence shown here is derived from an EMBL/GenBank/DDBJ whole genome shotgun (WGS) entry which is preliminary data.</text>
</comment>
<keyword evidence="4 6" id="KW-1133">Transmembrane helix</keyword>
<comment type="subcellular location">
    <subcellularLocation>
        <location evidence="1">Cell membrane</location>
        <topology evidence="1">Multi-pass membrane protein</topology>
    </subcellularLocation>
</comment>
<dbReference type="GO" id="GO:0022857">
    <property type="term" value="F:transmembrane transporter activity"/>
    <property type="evidence" value="ECO:0007669"/>
    <property type="project" value="InterPro"/>
</dbReference>
<reference evidence="8 9" key="1">
    <citation type="submission" date="2016-01" db="EMBL/GenBank/DDBJ databases">
        <title>Draft genome sequences of Microbacterium laevaniformans LCDC 91-0039 and the type strain of Microbacterium hominis LCDC 84-209.</title>
        <authorList>
            <person name="Bernier A.-M."/>
            <person name="Bernard K."/>
        </authorList>
    </citation>
    <scope>NUCLEOTIDE SEQUENCE [LARGE SCALE GENOMIC DNA]</scope>
    <source>
        <strain evidence="8 9">LCDC 91-0039</strain>
    </source>
</reference>
<dbReference type="GO" id="GO:0005886">
    <property type="term" value="C:plasma membrane"/>
    <property type="evidence" value="ECO:0007669"/>
    <property type="project" value="UniProtKB-SubCell"/>
</dbReference>
<keyword evidence="2" id="KW-0813">Transport</keyword>
<feature type="transmembrane region" description="Helical" evidence="6">
    <location>
        <begin position="337"/>
        <end position="356"/>
    </location>
</feature>
<feature type="transmembrane region" description="Helical" evidence="6">
    <location>
        <begin position="309"/>
        <end position="330"/>
    </location>
</feature>
<feature type="domain" description="Major facilitator superfamily (MFS) profile" evidence="7">
    <location>
        <begin position="34"/>
        <end position="450"/>
    </location>
</feature>
<evidence type="ECO:0000256" key="3">
    <source>
        <dbReference type="ARBA" id="ARBA00022692"/>
    </source>
</evidence>
<feature type="transmembrane region" description="Helical" evidence="6">
    <location>
        <begin position="39"/>
        <end position="60"/>
    </location>
</feature>
<dbReference type="SUPFAM" id="SSF103473">
    <property type="entry name" value="MFS general substrate transporter"/>
    <property type="match status" value="1"/>
</dbReference>
<dbReference type="PATRIC" id="fig|36807.3.peg.2280"/>
<protein>
    <submittedName>
        <fullName evidence="8">Putative niacin/nicotinamide transporter NaiP</fullName>
    </submittedName>
</protein>
<dbReference type="Pfam" id="PF00083">
    <property type="entry name" value="Sugar_tr"/>
    <property type="match status" value="1"/>
</dbReference>
<evidence type="ECO:0000256" key="6">
    <source>
        <dbReference type="SAM" id="Phobius"/>
    </source>
</evidence>
<evidence type="ECO:0000259" key="7">
    <source>
        <dbReference type="PROSITE" id="PS50850"/>
    </source>
</evidence>
<dbReference type="EMBL" id="LRAD01000045">
    <property type="protein sequence ID" value="KXZ59513.1"/>
    <property type="molecule type" value="Genomic_DNA"/>
</dbReference>